<dbReference type="OrthoDB" id="7708313at2"/>
<keyword evidence="4" id="KW-1185">Reference proteome</keyword>
<dbReference type="Gene3D" id="3.30.70.1060">
    <property type="entry name" value="Dimeric alpha+beta barrel"/>
    <property type="match status" value="1"/>
</dbReference>
<dbReference type="InterPro" id="IPR051807">
    <property type="entry name" value="Sec-metab_biosynth-assoc"/>
</dbReference>
<organism evidence="3 4">
    <name type="scientific">Pelagibacterium luteolum</name>
    <dbReference type="NCBI Taxonomy" id="440168"/>
    <lineage>
        <taxon>Bacteria</taxon>
        <taxon>Pseudomonadati</taxon>
        <taxon>Pseudomonadota</taxon>
        <taxon>Alphaproteobacteria</taxon>
        <taxon>Hyphomicrobiales</taxon>
        <taxon>Devosiaceae</taxon>
        <taxon>Pelagibacterium</taxon>
    </lineage>
</organism>
<evidence type="ECO:0000259" key="2">
    <source>
        <dbReference type="Pfam" id="PF03795"/>
    </source>
</evidence>
<sequence>MRWAALFTDKVEGAGDIRAAHTEAHQAYLRKYKGQIVLAGAMRPEPGGAPKGGLWIFEADTKAEVEKIIAEDPFQIHGLRATTDVYAWGTAPGFEDMEIGAR</sequence>
<dbReference type="Pfam" id="PF03795">
    <property type="entry name" value="YCII"/>
    <property type="match status" value="1"/>
</dbReference>
<dbReference type="PANTHER" id="PTHR33606:SF3">
    <property type="entry name" value="PROTEIN YCII"/>
    <property type="match status" value="1"/>
</dbReference>
<feature type="domain" description="YCII-related" evidence="2">
    <location>
        <begin position="1"/>
        <end position="88"/>
    </location>
</feature>
<gene>
    <name evidence="3" type="ORF">SAMN04487974_101409</name>
</gene>
<dbReference type="EMBL" id="FNCS01000001">
    <property type="protein sequence ID" value="SDG20296.1"/>
    <property type="molecule type" value="Genomic_DNA"/>
</dbReference>
<accession>A0A1G7SB77</accession>
<dbReference type="Proteomes" id="UP000199495">
    <property type="component" value="Unassembled WGS sequence"/>
</dbReference>
<evidence type="ECO:0000256" key="1">
    <source>
        <dbReference type="ARBA" id="ARBA00007689"/>
    </source>
</evidence>
<evidence type="ECO:0000313" key="3">
    <source>
        <dbReference type="EMBL" id="SDG20296.1"/>
    </source>
</evidence>
<reference evidence="3 4" key="1">
    <citation type="submission" date="2016-10" db="EMBL/GenBank/DDBJ databases">
        <authorList>
            <person name="de Groot N.N."/>
        </authorList>
    </citation>
    <scope>NUCLEOTIDE SEQUENCE [LARGE SCALE GENOMIC DNA]</scope>
    <source>
        <strain evidence="3 4">CGMCC 1.10267</strain>
    </source>
</reference>
<protein>
    <recommendedName>
        <fullName evidence="2">YCII-related domain-containing protein</fullName>
    </recommendedName>
</protein>
<dbReference type="InterPro" id="IPR005545">
    <property type="entry name" value="YCII"/>
</dbReference>
<dbReference type="RefSeq" id="WP_090590584.1">
    <property type="nucleotide sequence ID" value="NZ_FNCS01000001.1"/>
</dbReference>
<dbReference type="AlphaFoldDB" id="A0A1G7SB77"/>
<name>A0A1G7SB77_9HYPH</name>
<evidence type="ECO:0000313" key="4">
    <source>
        <dbReference type="Proteomes" id="UP000199495"/>
    </source>
</evidence>
<dbReference type="STRING" id="440168.SAMN04487974_101409"/>
<dbReference type="SUPFAM" id="SSF54909">
    <property type="entry name" value="Dimeric alpha+beta barrel"/>
    <property type="match status" value="1"/>
</dbReference>
<dbReference type="PANTHER" id="PTHR33606">
    <property type="entry name" value="PROTEIN YCII"/>
    <property type="match status" value="1"/>
</dbReference>
<proteinExistence type="inferred from homology"/>
<comment type="similarity">
    <text evidence="1">Belongs to the YciI family.</text>
</comment>
<dbReference type="InterPro" id="IPR011008">
    <property type="entry name" value="Dimeric_a/b-barrel"/>
</dbReference>